<dbReference type="AlphaFoldDB" id="A0A923S5Y5"/>
<keyword evidence="2" id="KW-1185">Reference proteome</keyword>
<dbReference type="Pfam" id="PF13189">
    <property type="entry name" value="Cytidylate_kin2"/>
    <property type="match status" value="1"/>
</dbReference>
<accession>A0A923S5Y5</accession>
<name>A0A923S5Y5_9FIRM</name>
<dbReference type="EMBL" id="JACOQI010000001">
    <property type="protein sequence ID" value="MBC5769070.1"/>
    <property type="molecule type" value="Genomic_DNA"/>
</dbReference>
<sequence>MKKHVIALGRQFGSGGREIGRKLSESLGLAYYDRELLKLAAERAEVGEELFADKDEKAGNPWLFKAFYQGGPKVKQGQSAEDVLFQMQSEIIRELAEKEDCLIVGRCADLVLTGQDVDCLSLFICAPFEWRVHHRMELENLDEKAARALVEKTDAQREKYYTHYTGRPWGLPENYDICINSARLGIERTAALLAEHCRELFSNPC</sequence>
<gene>
    <name evidence="1" type="ORF">H8Z83_01725</name>
</gene>
<protein>
    <submittedName>
        <fullName evidence="1">Cytidylate kinase-like family protein</fullName>
    </submittedName>
</protein>
<evidence type="ECO:0000313" key="2">
    <source>
        <dbReference type="Proteomes" id="UP000620327"/>
    </source>
</evidence>
<reference evidence="1" key="1">
    <citation type="submission" date="2020-08" db="EMBL/GenBank/DDBJ databases">
        <title>Genome public.</title>
        <authorList>
            <person name="Liu C."/>
            <person name="Sun Q."/>
        </authorList>
    </citation>
    <scope>NUCLEOTIDE SEQUENCE</scope>
    <source>
        <strain evidence="1">BX15</strain>
    </source>
</reference>
<dbReference type="Gene3D" id="3.40.50.300">
    <property type="entry name" value="P-loop containing nucleotide triphosphate hydrolases"/>
    <property type="match status" value="1"/>
</dbReference>
<keyword evidence="1" id="KW-0418">Kinase</keyword>
<dbReference type="InterPro" id="IPR027417">
    <property type="entry name" value="P-loop_NTPase"/>
</dbReference>
<organism evidence="1 2">
    <name type="scientific">Dysosmobacter segnis</name>
    <dbReference type="NCBI Taxonomy" id="2763042"/>
    <lineage>
        <taxon>Bacteria</taxon>
        <taxon>Bacillati</taxon>
        <taxon>Bacillota</taxon>
        <taxon>Clostridia</taxon>
        <taxon>Eubacteriales</taxon>
        <taxon>Oscillospiraceae</taxon>
        <taxon>Dysosmobacter</taxon>
    </lineage>
</organism>
<dbReference type="Proteomes" id="UP000620327">
    <property type="component" value="Unassembled WGS sequence"/>
</dbReference>
<dbReference type="GO" id="GO:0016301">
    <property type="term" value="F:kinase activity"/>
    <property type="evidence" value="ECO:0007669"/>
    <property type="project" value="UniProtKB-KW"/>
</dbReference>
<evidence type="ECO:0000313" key="1">
    <source>
        <dbReference type="EMBL" id="MBC5769070.1"/>
    </source>
</evidence>
<dbReference type="RefSeq" id="WP_187013456.1">
    <property type="nucleotide sequence ID" value="NZ_JACOQI010000001.1"/>
</dbReference>
<keyword evidence="1" id="KW-0808">Transferase</keyword>
<proteinExistence type="predicted"/>
<comment type="caution">
    <text evidence="1">The sequence shown here is derived from an EMBL/GenBank/DDBJ whole genome shotgun (WGS) entry which is preliminary data.</text>
</comment>